<feature type="domain" description="HTH iclR-type" evidence="1">
    <location>
        <begin position="21"/>
        <end position="64"/>
    </location>
</feature>
<evidence type="ECO:0000313" key="2">
    <source>
        <dbReference type="EMBL" id="SCG70357.1"/>
    </source>
</evidence>
<dbReference type="InterPro" id="IPR036390">
    <property type="entry name" value="WH_DNA-bd_sf"/>
</dbReference>
<evidence type="ECO:0000313" key="3">
    <source>
        <dbReference type="Proteomes" id="UP000199408"/>
    </source>
</evidence>
<organism evidence="2 3">
    <name type="scientific">Micromonospora halophytica</name>
    <dbReference type="NCBI Taxonomy" id="47864"/>
    <lineage>
        <taxon>Bacteria</taxon>
        <taxon>Bacillati</taxon>
        <taxon>Actinomycetota</taxon>
        <taxon>Actinomycetes</taxon>
        <taxon>Micromonosporales</taxon>
        <taxon>Micromonosporaceae</taxon>
        <taxon>Micromonospora</taxon>
    </lineage>
</organism>
<sequence>MDRRRWIDREQRSGLGESREQVLDLLRAAEQALGVREVAERTGLHLNTARFHLDGLVDAGLAVRETEAGGRRGRPRVIYRPSTTAADPAATGARSYRLLAEILTGVATRAHAEPSAVAREAGQDWGRYLADRPAPLRRITAGEAVDKLTAILADIGFAPETVPDEHRPQILLRHCPFREIAEHSQQVVCAIHLGLMQGALAEMRAPVTAERLEPFVQPNLCRAHLSREDGTRPTAG</sequence>
<evidence type="ECO:0000259" key="1">
    <source>
        <dbReference type="Pfam" id="PF09339"/>
    </source>
</evidence>
<dbReference type="EMBL" id="FMDN01000034">
    <property type="protein sequence ID" value="SCG70357.1"/>
    <property type="molecule type" value="Genomic_DNA"/>
</dbReference>
<dbReference type="CDD" id="cd00090">
    <property type="entry name" value="HTH_ARSR"/>
    <property type="match status" value="1"/>
</dbReference>
<proteinExistence type="predicted"/>
<dbReference type="RefSeq" id="WP_091302736.1">
    <property type="nucleotide sequence ID" value="NZ_FMDN01000034.1"/>
</dbReference>
<dbReference type="InterPro" id="IPR011991">
    <property type="entry name" value="ArsR-like_HTH"/>
</dbReference>
<dbReference type="GO" id="GO:0006355">
    <property type="term" value="P:regulation of DNA-templated transcription"/>
    <property type="evidence" value="ECO:0007669"/>
    <property type="project" value="InterPro"/>
</dbReference>
<reference evidence="3" key="1">
    <citation type="submission" date="2016-06" db="EMBL/GenBank/DDBJ databases">
        <authorList>
            <person name="Varghese N."/>
        </authorList>
    </citation>
    <scope>NUCLEOTIDE SEQUENCE [LARGE SCALE GENOMIC DNA]</scope>
    <source>
        <strain evidence="3">DSM 43171</strain>
    </source>
</reference>
<dbReference type="STRING" id="47864.GA0070560_13420"/>
<dbReference type="InterPro" id="IPR036388">
    <property type="entry name" value="WH-like_DNA-bd_sf"/>
</dbReference>
<dbReference type="OrthoDB" id="3399802at2"/>
<gene>
    <name evidence="2" type="ORF">GA0070560_13420</name>
</gene>
<accession>A0A1C5JIF3</accession>
<dbReference type="Proteomes" id="UP000199408">
    <property type="component" value="Unassembled WGS sequence"/>
</dbReference>
<dbReference type="AlphaFoldDB" id="A0A1C5JIF3"/>
<dbReference type="Pfam" id="PF09339">
    <property type="entry name" value="HTH_IclR"/>
    <property type="match status" value="1"/>
</dbReference>
<dbReference type="SUPFAM" id="SSF46785">
    <property type="entry name" value="Winged helix' DNA-binding domain"/>
    <property type="match status" value="1"/>
</dbReference>
<name>A0A1C5JIF3_9ACTN</name>
<dbReference type="GO" id="GO:0003677">
    <property type="term" value="F:DNA binding"/>
    <property type="evidence" value="ECO:0007669"/>
    <property type="project" value="InterPro"/>
</dbReference>
<dbReference type="InterPro" id="IPR005471">
    <property type="entry name" value="Tscrpt_reg_IclR_N"/>
</dbReference>
<keyword evidence="3" id="KW-1185">Reference proteome</keyword>
<protein>
    <submittedName>
        <fullName evidence="2">Predicted transcriptional regulator, ArsR family</fullName>
    </submittedName>
</protein>
<dbReference type="Gene3D" id="1.10.10.10">
    <property type="entry name" value="Winged helix-like DNA-binding domain superfamily/Winged helix DNA-binding domain"/>
    <property type="match status" value="1"/>
</dbReference>